<dbReference type="AlphaFoldDB" id="A0A1H9V4P9"/>
<dbReference type="Pfam" id="PF12697">
    <property type="entry name" value="Abhydrolase_6"/>
    <property type="match status" value="1"/>
</dbReference>
<evidence type="ECO:0000313" key="3">
    <source>
        <dbReference type="Proteomes" id="UP000199503"/>
    </source>
</evidence>
<accession>A0A1H9V4P9</accession>
<dbReference type="Gene3D" id="3.40.50.1820">
    <property type="entry name" value="alpha/beta hydrolase"/>
    <property type="match status" value="1"/>
</dbReference>
<dbReference type="InterPro" id="IPR052897">
    <property type="entry name" value="Sec-Metab_Biosynth_Hydrolase"/>
</dbReference>
<evidence type="ECO:0000259" key="1">
    <source>
        <dbReference type="Pfam" id="PF12697"/>
    </source>
</evidence>
<dbReference type="STRING" id="65499.SAMN04488000_11716"/>
<dbReference type="PANTHER" id="PTHR37017">
    <property type="entry name" value="AB HYDROLASE-1 DOMAIN-CONTAINING PROTEIN-RELATED"/>
    <property type="match status" value="1"/>
</dbReference>
<keyword evidence="3" id="KW-1185">Reference proteome</keyword>
<feature type="domain" description="AB hydrolase-1" evidence="1">
    <location>
        <begin position="27"/>
        <end position="292"/>
    </location>
</feature>
<dbReference type="GO" id="GO:0016787">
    <property type="term" value="F:hydrolase activity"/>
    <property type="evidence" value="ECO:0007669"/>
    <property type="project" value="UniProtKB-KW"/>
</dbReference>
<dbReference type="InterPro" id="IPR029058">
    <property type="entry name" value="AB_hydrolase_fold"/>
</dbReference>
<gene>
    <name evidence="2" type="ORF">SAMN04488000_11716</name>
</gene>
<dbReference type="Proteomes" id="UP000199503">
    <property type="component" value="Unassembled WGS sequence"/>
</dbReference>
<evidence type="ECO:0000313" key="2">
    <source>
        <dbReference type="EMBL" id="SES16539.1"/>
    </source>
</evidence>
<dbReference type="SUPFAM" id="SSF53474">
    <property type="entry name" value="alpha/beta-Hydrolases"/>
    <property type="match status" value="1"/>
</dbReference>
<sequence>MTASGADELGPVPQSFRKAVMNETTVIVFVHGAWHSSLHWAATQRALTARGLPCVALDLPGHGATAPLPSGYLEPGQPGLATERSALSGLTTDALVGALLTDLAEIRRRFGRVVLVAHSAGGGPASAAVEQHPDLVDHLVYLSAFVPAGRPRFGDYVTDPRNADAVQVPRAGDPDAIGAFRINPLSPDPAEIETIRRAFLGDWPEDRHGWRLTLHPDEPLASLAGEFPVTPGRWGRVARSYIRLTDDLALPPVTQDLMIDEADRTTPDNPFAVHSLPGGHSPFLTRPDELAELLARIAKQR</sequence>
<reference evidence="3" key="1">
    <citation type="submission" date="2016-10" db="EMBL/GenBank/DDBJ databases">
        <authorList>
            <person name="Varghese N."/>
            <person name="Submissions S."/>
        </authorList>
    </citation>
    <scope>NUCLEOTIDE SEQUENCE [LARGE SCALE GENOMIC DNA]</scope>
    <source>
        <strain evidence="3">DSM 44437</strain>
    </source>
</reference>
<protein>
    <submittedName>
        <fullName evidence="2">Alpha/beta hydrolase family protein</fullName>
    </submittedName>
</protein>
<keyword evidence="2" id="KW-0378">Hydrolase</keyword>
<dbReference type="EMBL" id="FOFV01000017">
    <property type="protein sequence ID" value="SES16539.1"/>
    <property type="molecule type" value="Genomic_DNA"/>
</dbReference>
<name>A0A1H9V4P9_9PSEU</name>
<organism evidence="2 3">
    <name type="scientific">Lentzea albida</name>
    <dbReference type="NCBI Taxonomy" id="65499"/>
    <lineage>
        <taxon>Bacteria</taxon>
        <taxon>Bacillati</taxon>
        <taxon>Actinomycetota</taxon>
        <taxon>Actinomycetes</taxon>
        <taxon>Pseudonocardiales</taxon>
        <taxon>Pseudonocardiaceae</taxon>
        <taxon>Lentzea</taxon>
    </lineage>
</organism>
<dbReference type="PANTHER" id="PTHR37017:SF11">
    <property type="entry name" value="ESTERASE_LIPASE_THIOESTERASE DOMAIN-CONTAINING PROTEIN"/>
    <property type="match status" value="1"/>
</dbReference>
<proteinExistence type="predicted"/>
<dbReference type="InterPro" id="IPR000073">
    <property type="entry name" value="AB_hydrolase_1"/>
</dbReference>